<protein>
    <submittedName>
        <fullName evidence="2">Uncharacterized protein</fullName>
    </submittedName>
</protein>
<evidence type="ECO:0000313" key="2">
    <source>
        <dbReference type="EMBL" id="KAL0132140.1"/>
    </source>
</evidence>
<keyword evidence="3" id="KW-1185">Reference proteome</keyword>
<sequence length="124" mass="14587">MCLRPRRVHETREATLVGVRKFARDILEDIPGSLRNSFRFVKIYETATCSFFITRVSFTISIFFFFLKRSTKGDYEANRFSPVTSLLINIYQRSHSSSTKTRNILFKQHLKMCRRVNRGPANRS</sequence>
<evidence type="ECO:0000313" key="3">
    <source>
        <dbReference type="Proteomes" id="UP001430953"/>
    </source>
</evidence>
<dbReference type="AlphaFoldDB" id="A0AAW2GXW4"/>
<keyword evidence="1" id="KW-0472">Membrane</keyword>
<accession>A0AAW2GXW4</accession>
<feature type="transmembrane region" description="Helical" evidence="1">
    <location>
        <begin position="43"/>
        <end position="67"/>
    </location>
</feature>
<dbReference type="Proteomes" id="UP001430953">
    <property type="component" value="Unassembled WGS sequence"/>
</dbReference>
<reference evidence="2 3" key="1">
    <citation type="submission" date="2023-03" db="EMBL/GenBank/DDBJ databases">
        <title>High recombination rates correlate with genetic variation in Cardiocondyla obscurior ants.</title>
        <authorList>
            <person name="Errbii M."/>
        </authorList>
    </citation>
    <scope>NUCLEOTIDE SEQUENCE [LARGE SCALE GENOMIC DNA]</scope>
    <source>
        <strain evidence="2">Alpha-2009</strain>
        <tissue evidence="2">Whole body</tissue>
    </source>
</reference>
<evidence type="ECO:0000256" key="1">
    <source>
        <dbReference type="SAM" id="Phobius"/>
    </source>
</evidence>
<name>A0AAW2GXW4_9HYME</name>
<keyword evidence="1" id="KW-1133">Transmembrane helix</keyword>
<organism evidence="2 3">
    <name type="scientific">Cardiocondyla obscurior</name>
    <dbReference type="NCBI Taxonomy" id="286306"/>
    <lineage>
        <taxon>Eukaryota</taxon>
        <taxon>Metazoa</taxon>
        <taxon>Ecdysozoa</taxon>
        <taxon>Arthropoda</taxon>
        <taxon>Hexapoda</taxon>
        <taxon>Insecta</taxon>
        <taxon>Pterygota</taxon>
        <taxon>Neoptera</taxon>
        <taxon>Endopterygota</taxon>
        <taxon>Hymenoptera</taxon>
        <taxon>Apocrita</taxon>
        <taxon>Aculeata</taxon>
        <taxon>Formicoidea</taxon>
        <taxon>Formicidae</taxon>
        <taxon>Myrmicinae</taxon>
        <taxon>Cardiocondyla</taxon>
    </lineage>
</organism>
<proteinExistence type="predicted"/>
<keyword evidence="1" id="KW-0812">Transmembrane</keyword>
<comment type="caution">
    <text evidence="2">The sequence shown here is derived from an EMBL/GenBank/DDBJ whole genome shotgun (WGS) entry which is preliminary data.</text>
</comment>
<gene>
    <name evidence="2" type="ORF">PUN28_000124</name>
</gene>
<dbReference type="EMBL" id="JADYXP020000001">
    <property type="protein sequence ID" value="KAL0132140.1"/>
    <property type="molecule type" value="Genomic_DNA"/>
</dbReference>